<gene>
    <name evidence="1" type="ORF">JI741_00245</name>
</gene>
<comment type="caution">
    <text evidence="1">The sequence shown here is derived from an EMBL/GenBank/DDBJ whole genome shotgun (WGS) entry which is preliminary data.</text>
</comment>
<dbReference type="Gene3D" id="3.40.720.10">
    <property type="entry name" value="Alkaline Phosphatase, subunit A"/>
    <property type="match status" value="1"/>
</dbReference>
<dbReference type="InterPro" id="IPR002591">
    <property type="entry name" value="Phosphodiest/P_Trfase"/>
</dbReference>
<sequence length="362" mass="41014">MKTWIVIFMLTTALCYGQSKPKTENVVLITLDGFRWQEMFGGADSSYMKQQQHLKDDHVKEKYWKDNAADRRKTLFPFVWNTIGTQGQLYGNRTLGSKVNVTNQMWFSYPGYNEILTGKPDDEHVNSNDKNYNANTTVLEFVNKQSGFKNKVAAFTSWDVFPYIINDKRSGVFVSTGATEIKGDKLNDREKMMNQLITAIPNPLGDVRLDAFTFYYGFEYLKRAKPRVMFFAFDETDDFAHGGEYAAYLNAAHATDRFIGELWAYLQSDDQYKGKTTLIITVDHGRGPTAQTWKDHGIKVAEADQIWLAVLGPDTPALGEMKGESQLYQSQVARTLAAFLGLDFKNDNEKGKVISSALKGNP</sequence>
<name>A0ABS1KK46_9BACT</name>
<dbReference type="Pfam" id="PF01663">
    <property type="entry name" value="Phosphodiest"/>
    <property type="match status" value="1"/>
</dbReference>
<evidence type="ECO:0000313" key="2">
    <source>
        <dbReference type="Proteomes" id="UP000613030"/>
    </source>
</evidence>
<dbReference type="SUPFAM" id="SSF53649">
    <property type="entry name" value="Alkaline phosphatase-like"/>
    <property type="match status" value="1"/>
</dbReference>
<protein>
    <submittedName>
        <fullName evidence="1">Alkaline phosphatase family protein</fullName>
    </submittedName>
</protein>
<dbReference type="Proteomes" id="UP000613030">
    <property type="component" value="Unassembled WGS sequence"/>
</dbReference>
<reference evidence="1 2" key="1">
    <citation type="submission" date="2021-01" db="EMBL/GenBank/DDBJ databases">
        <title>Chryseolinea sp. Jin1 Genome sequencing and assembly.</title>
        <authorList>
            <person name="Kim I."/>
        </authorList>
    </citation>
    <scope>NUCLEOTIDE SEQUENCE [LARGE SCALE GENOMIC DNA]</scope>
    <source>
        <strain evidence="1 2">Jin1</strain>
    </source>
</reference>
<proteinExistence type="predicted"/>
<dbReference type="InterPro" id="IPR017850">
    <property type="entry name" value="Alkaline_phosphatase_core_sf"/>
</dbReference>
<dbReference type="EMBL" id="JAERRB010000001">
    <property type="protein sequence ID" value="MBL0739617.1"/>
    <property type="molecule type" value="Genomic_DNA"/>
</dbReference>
<accession>A0ABS1KK46</accession>
<keyword evidence="2" id="KW-1185">Reference proteome</keyword>
<dbReference type="RefSeq" id="WP_202006596.1">
    <property type="nucleotide sequence ID" value="NZ_JAERRB010000001.1"/>
</dbReference>
<evidence type="ECO:0000313" key="1">
    <source>
        <dbReference type="EMBL" id="MBL0739617.1"/>
    </source>
</evidence>
<organism evidence="1 2">
    <name type="scientific">Chryseolinea lacunae</name>
    <dbReference type="NCBI Taxonomy" id="2801331"/>
    <lineage>
        <taxon>Bacteria</taxon>
        <taxon>Pseudomonadati</taxon>
        <taxon>Bacteroidota</taxon>
        <taxon>Cytophagia</taxon>
        <taxon>Cytophagales</taxon>
        <taxon>Fulvivirgaceae</taxon>
        <taxon>Chryseolinea</taxon>
    </lineage>
</organism>